<dbReference type="GO" id="GO:0008233">
    <property type="term" value="F:peptidase activity"/>
    <property type="evidence" value="ECO:0007669"/>
    <property type="project" value="UniProtKB-KW"/>
</dbReference>
<accession>A0A7W6K483</accession>
<proteinExistence type="predicted"/>
<dbReference type="AlphaFoldDB" id="A0A7W6K483"/>
<dbReference type="InterPro" id="IPR029062">
    <property type="entry name" value="Class_I_gatase-like"/>
</dbReference>
<dbReference type="SUPFAM" id="SSF52317">
    <property type="entry name" value="Class I glutamine amidotransferase-like"/>
    <property type="match status" value="1"/>
</dbReference>
<dbReference type="PANTHER" id="PTHR48094">
    <property type="entry name" value="PROTEIN/NUCLEIC ACID DEGLYCASE DJ-1-RELATED"/>
    <property type="match status" value="1"/>
</dbReference>
<sequence length="196" mass="20521">MPKLAVLLTDAFADWEAAPLMAAARGYLGVEIVTVSPGGTPVTSMGGLRITPDMALETLTPDEIDGLAIIGGMIWETAAAPDLGPVVLAFRRANRAIGGICAGTLAIARTGILRGVTHTSNSKAFLSTSEHYHGHSSYLDVPFAVRDGHLVTASGMAPVSFAREMLVALGAMTDEASDYFAQFADEHCPTAYRKAS</sequence>
<dbReference type="RefSeq" id="WP_183793971.1">
    <property type="nucleotide sequence ID" value="NZ_JACIDU010000015.1"/>
</dbReference>
<evidence type="ECO:0000313" key="3">
    <source>
        <dbReference type="Proteomes" id="UP000584824"/>
    </source>
</evidence>
<dbReference type="Gene3D" id="3.40.50.880">
    <property type="match status" value="1"/>
</dbReference>
<dbReference type="CDD" id="cd03140">
    <property type="entry name" value="GATase1_PfpI_3"/>
    <property type="match status" value="1"/>
</dbReference>
<dbReference type="InterPro" id="IPR050325">
    <property type="entry name" value="Prot/Nucl_acid_deglycase"/>
</dbReference>
<keyword evidence="3" id="KW-1185">Reference proteome</keyword>
<keyword evidence="2" id="KW-0645">Protease</keyword>
<comment type="caution">
    <text evidence="2">The sequence shown here is derived from an EMBL/GenBank/DDBJ whole genome shotgun (WGS) entry which is preliminary data.</text>
</comment>
<dbReference type="InterPro" id="IPR002818">
    <property type="entry name" value="DJ-1/PfpI"/>
</dbReference>
<keyword evidence="2" id="KW-0378">Hydrolase</keyword>
<dbReference type="GO" id="GO:0006508">
    <property type="term" value="P:proteolysis"/>
    <property type="evidence" value="ECO:0007669"/>
    <property type="project" value="UniProtKB-KW"/>
</dbReference>
<evidence type="ECO:0000313" key="2">
    <source>
        <dbReference type="EMBL" id="MBB4104906.1"/>
    </source>
</evidence>
<dbReference type="Proteomes" id="UP000584824">
    <property type="component" value="Unassembled WGS sequence"/>
</dbReference>
<dbReference type="EMBL" id="JACIDU010000015">
    <property type="protein sequence ID" value="MBB4104906.1"/>
    <property type="molecule type" value="Genomic_DNA"/>
</dbReference>
<dbReference type="PANTHER" id="PTHR48094:SF19">
    <property type="entry name" value="DJ-1_PFPI DOMAIN-CONTAINING PROTEIN"/>
    <property type="match status" value="1"/>
</dbReference>
<organism evidence="2 3">
    <name type="scientific">Allorhizobium borbori</name>
    <dbReference type="NCBI Taxonomy" id="485907"/>
    <lineage>
        <taxon>Bacteria</taxon>
        <taxon>Pseudomonadati</taxon>
        <taxon>Pseudomonadota</taxon>
        <taxon>Alphaproteobacteria</taxon>
        <taxon>Hyphomicrobiales</taxon>
        <taxon>Rhizobiaceae</taxon>
        <taxon>Rhizobium/Agrobacterium group</taxon>
        <taxon>Allorhizobium</taxon>
    </lineage>
</organism>
<dbReference type="GO" id="GO:0005737">
    <property type="term" value="C:cytoplasm"/>
    <property type="evidence" value="ECO:0007669"/>
    <property type="project" value="TreeGrafter"/>
</dbReference>
<reference evidence="2 3" key="1">
    <citation type="submission" date="2020-08" db="EMBL/GenBank/DDBJ databases">
        <title>Genomic Encyclopedia of Type Strains, Phase IV (KMG-IV): sequencing the most valuable type-strain genomes for metagenomic binning, comparative biology and taxonomic classification.</title>
        <authorList>
            <person name="Goeker M."/>
        </authorList>
    </citation>
    <scope>NUCLEOTIDE SEQUENCE [LARGE SCALE GENOMIC DNA]</scope>
    <source>
        <strain evidence="2 3">DSM 26385</strain>
    </source>
</reference>
<evidence type="ECO:0000259" key="1">
    <source>
        <dbReference type="Pfam" id="PF01965"/>
    </source>
</evidence>
<name>A0A7W6K483_9HYPH</name>
<feature type="domain" description="DJ-1/PfpI" evidence="1">
    <location>
        <begin position="3"/>
        <end position="166"/>
    </location>
</feature>
<gene>
    <name evidence="2" type="ORF">GGQ66_003488</name>
</gene>
<dbReference type="Pfam" id="PF01965">
    <property type="entry name" value="DJ-1_PfpI"/>
    <property type="match status" value="1"/>
</dbReference>
<protein>
    <submittedName>
        <fullName evidence="2">Putative intracellular protease/amidase</fullName>
    </submittedName>
</protein>